<evidence type="ECO:0000313" key="6">
    <source>
        <dbReference type="EMBL" id="KIM92829.1"/>
    </source>
</evidence>
<keyword evidence="3" id="KW-0274">FAD</keyword>
<keyword evidence="7" id="KW-1185">Reference proteome</keyword>
<organism evidence="6 7">
    <name type="scientific">Oidiodendron maius (strain Zn)</name>
    <dbReference type="NCBI Taxonomy" id="913774"/>
    <lineage>
        <taxon>Eukaryota</taxon>
        <taxon>Fungi</taxon>
        <taxon>Dikarya</taxon>
        <taxon>Ascomycota</taxon>
        <taxon>Pezizomycotina</taxon>
        <taxon>Leotiomycetes</taxon>
        <taxon>Leotiomycetes incertae sedis</taxon>
        <taxon>Myxotrichaceae</taxon>
        <taxon>Oidiodendron</taxon>
    </lineage>
</organism>
<dbReference type="AlphaFoldDB" id="A0A0C3GMP6"/>
<reference evidence="6 7" key="1">
    <citation type="submission" date="2014-04" db="EMBL/GenBank/DDBJ databases">
        <authorList>
            <consortium name="DOE Joint Genome Institute"/>
            <person name="Kuo A."/>
            <person name="Martino E."/>
            <person name="Perotto S."/>
            <person name="Kohler A."/>
            <person name="Nagy L.G."/>
            <person name="Floudas D."/>
            <person name="Copeland A."/>
            <person name="Barry K.W."/>
            <person name="Cichocki N."/>
            <person name="Veneault-Fourrey C."/>
            <person name="LaButti K."/>
            <person name="Lindquist E.A."/>
            <person name="Lipzen A."/>
            <person name="Lundell T."/>
            <person name="Morin E."/>
            <person name="Murat C."/>
            <person name="Sun H."/>
            <person name="Tunlid A."/>
            <person name="Henrissat B."/>
            <person name="Grigoriev I.V."/>
            <person name="Hibbett D.S."/>
            <person name="Martin F."/>
            <person name="Nordberg H.P."/>
            <person name="Cantor M.N."/>
            <person name="Hua S.X."/>
        </authorList>
    </citation>
    <scope>NUCLEOTIDE SEQUENCE [LARGE SCALE GENOMIC DNA]</scope>
    <source>
        <strain evidence="6 7">Zn</strain>
    </source>
</reference>
<protein>
    <recommendedName>
        <fullName evidence="8">FAD/NAD(P)-binding domain-containing protein</fullName>
    </recommendedName>
</protein>
<feature type="non-terminal residue" evidence="6">
    <location>
        <position position="418"/>
    </location>
</feature>
<dbReference type="Pfam" id="PF13450">
    <property type="entry name" value="NAD_binding_8"/>
    <property type="match status" value="1"/>
</dbReference>
<dbReference type="STRING" id="913774.A0A0C3GMP6"/>
<evidence type="ECO:0000256" key="2">
    <source>
        <dbReference type="ARBA" id="ARBA00022630"/>
    </source>
</evidence>
<evidence type="ECO:0008006" key="8">
    <source>
        <dbReference type="Google" id="ProtNLM"/>
    </source>
</evidence>
<evidence type="ECO:0000256" key="4">
    <source>
        <dbReference type="ARBA" id="ARBA00022857"/>
    </source>
</evidence>
<sequence length="418" mass="47030">VVIIGAGISGIVSAAHLLRMGISVTILERADNVGGAWRYSLQPDRDPPFPSIRPPPPEWDDLEQPWVEGLSSEEVMSFFAPRGPVYANMKSRNSTTIMRTSLLGWPEGTEDYMDHEKVLAYLQDLARIYHVEEKTRFCTRAETVAKRESDGRWLVRTCELIATPTSYTLKKETLEFDAVVVATGRYNVPRVPDVPGLPDWKREFPSRISHSKQYRTPDTFRGKTVLVIGGFISSMEITSELTSNGAKVYESAKDTMFDFRDLVDHKSAEKVPMVTRFIIEADNEPNLVPSRRFLDDNTPIPGKVILEGGRVLEKIHYVIIATGYLTSYPFLGPILEQPSVSLQDADEKAITTSDCRTVHNLHEDIFYIPDPTLAFIGVTHFVSTFSLYDFQAQVLAVVFAGRVRLPSEAAMKAEQKRR</sequence>
<dbReference type="InterPro" id="IPR036188">
    <property type="entry name" value="FAD/NAD-bd_sf"/>
</dbReference>
<dbReference type="OrthoDB" id="66881at2759"/>
<name>A0A0C3GMP6_OIDMZ</name>
<keyword evidence="2" id="KW-0285">Flavoprotein</keyword>
<dbReference type="GO" id="GO:0004499">
    <property type="term" value="F:N,N-dimethylaniline monooxygenase activity"/>
    <property type="evidence" value="ECO:0007669"/>
    <property type="project" value="InterPro"/>
</dbReference>
<dbReference type="InterPro" id="IPR020946">
    <property type="entry name" value="Flavin_mOase-like"/>
</dbReference>
<dbReference type="EMBL" id="KN832905">
    <property type="protein sequence ID" value="KIM92829.1"/>
    <property type="molecule type" value="Genomic_DNA"/>
</dbReference>
<dbReference type="PIRSF" id="PIRSF000332">
    <property type="entry name" value="FMO"/>
    <property type="match status" value="1"/>
</dbReference>
<proteinExistence type="inferred from homology"/>
<keyword evidence="5" id="KW-0560">Oxidoreductase</keyword>
<dbReference type="Gene3D" id="3.50.50.60">
    <property type="entry name" value="FAD/NAD(P)-binding domain"/>
    <property type="match status" value="2"/>
</dbReference>
<dbReference type="Pfam" id="PF00743">
    <property type="entry name" value="FMO-like"/>
    <property type="match status" value="2"/>
</dbReference>
<feature type="non-terminal residue" evidence="6">
    <location>
        <position position="1"/>
    </location>
</feature>
<dbReference type="GO" id="GO:0050661">
    <property type="term" value="F:NADP binding"/>
    <property type="evidence" value="ECO:0007669"/>
    <property type="project" value="InterPro"/>
</dbReference>
<dbReference type="GO" id="GO:0050660">
    <property type="term" value="F:flavin adenine dinucleotide binding"/>
    <property type="evidence" value="ECO:0007669"/>
    <property type="project" value="InterPro"/>
</dbReference>
<reference evidence="7" key="2">
    <citation type="submission" date="2015-01" db="EMBL/GenBank/DDBJ databases">
        <title>Evolutionary Origins and Diversification of the Mycorrhizal Mutualists.</title>
        <authorList>
            <consortium name="DOE Joint Genome Institute"/>
            <consortium name="Mycorrhizal Genomics Consortium"/>
            <person name="Kohler A."/>
            <person name="Kuo A."/>
            <person name="Nagy L.G."/>
            <person name="Floudas D."/>
            <person name="Copeland A."/>
            <person name="Barry K.W."/>
            <person name="Cichocki N."/>
            <person name="Veneault-Fourrey C."/>
            <person name="LaButti K."/>
            <person name="Lindquist E.A."/>
            <person name="Lipzen A."/>
            <person name="Lundell T."/>
            <person name="Morin E."/>
            <person name="Murat C."/>
            <person name="Riley R."/>
            <person name="Ohm R."/>
            <person name="Sun H."/>
            <person name="Tunlid A."/>
            <person name="Henrissat B."/>
            <person name="Grigoriev I.V."/>
            <person name="Hibbett D.S."/>
            <person name="Martin F."/>
        </authorList>
    </citation>
    <scope>NUCLEOTIDE SEQUENCE [LARGE SCALE GENOMIC DNA]</scope>
    <source>
        <strain evidence="7">Zn</strain>
    </source>
</reference>
<keyword evidence="4" id="KW-0521">NADP</keyword>
<dbReference type="SUPFAM" id="SSF51905">
    <property type="entry name" value="FAD/NAD(P)-binding domain"/>
    <property type="match status" value="2"/>
</dbReference>
<comment type="similarity">
    <text evidence="1">Belongs to the FMO family.</text>
</comment>
<dbReference type="Proteomes" id="UP000054321">
    <property type="component" value="Unassembled WGS sequence"/>
</dbReference>
<dbReference type="PANTHER" id="PTHR23023">
    <property type="entry name" value="DIMETHYLANILINE MONOOXYGENASE"/>
    <property type="match status" value="1"/>
</dbReference>
<dbReference type="HOGENOM" id="CLU_006909_5_2_1"/>
<evidence type="ECO:0000256" key="1">
    <source>
        <dbReference type="ARBA" id="ARBA00009183"/>
    </source>
</evidence>
<gene>
    <name evidence="6" type="ORF">OIDMADRAFT_70368</name>
</gene>
<accession>A0A0C3GMP6</accession>
<dbReference type="InterPro" id="IPR050346">
    <property type="entry name" value="FMO-like"/>
</dbReference>
<evidence type="ECO:0000256" key="5">
    <source>
        <dbReference type="ARBA" id="ARBA00023002"/>
    </source>
</evidence>
<dbReference type="InterPro" id="IPR000960">
    <property type="entry name" value="Flavin_mOase"/>
</dbReference>
<evidence type="ECO:0000313" key="7">
    <source>
        <dbReference type="Proteomes" id="UP000054321"/>
    </source>
</evidence>
<dbReference type="InParanoid" id="A0A0C3GMP6"/>
<evidence type="ECO:0000256" key="3">
    <source>
        <dbReference type="ARBA" id="ARBA00022827"/>
    </source>
</evidence>